<dbReference type="Proteomes" id="UP000187046">
    <property type="component" value="Unassembled WGS sequence"/>
</dbReference>
<reference evidence="1 2" key="1">
    <citation type="submission" date="2016-12" db="EMBL/GenBank/DDBJ databases">
        <title>Bacillus phylogenomics.</title>
        <authorList>
            <person name="Dunlap C."/>
        </authorList>
    </citation>
    <scope>NUCLEOTIDE SEQUENCE [LARGE SCALE GENOMIC DNA]</scope>
    <source>
        <strain evidence="1 2">NRRL B-41327</strain>
    </source>
</reference>
<dbReference type="EMBL" id="MRBL01000018">
    <property type="protein sequence ID" value="OMI25980.1"/>
    <property type="molecule type" value="Genomic_DNA"/>
</dbReference>
<keyword evidence="2" id="KW-1185">Reference proteome</keyword>
<gene>
    <name evidence="1" type="ORF">BTA31_16545</name>
</gene>
<accession>A0ABX3I2I0</accession>
<sequence length="73" mass="8764">MKELEEYVCPLLIKIPPQNLPQIDTEEYMILQSCRLIINNYEPLIYKALKAFLIKNLQIYQIIVYNINMLNLY</sequence>
<proteinExistence type="predicted"/>
<organism evidence="1 2">
    <name type="scientific">Bacillus haynesii</name>
    <dbReference type="NCBI Taxonomy" id="1925021"/>
    <lineage>
        <taxon>Bacteria</taxon>
        <taxon>Bacillati</taxon>
        <taxon>Bacillota</taxon>
        <taxon>Bacilli</taxon>
        <taxon>Bacillales</taxon>
        <taxon>Bacillaceae</taxon>
        <taxon>Bacillus</taxon>
    </lineage>
</organism>
<evidence type="ECO:0000313" key="2">
    <source>
        <dbReference type="Proteomes" id="UP000187046"/>
    </source>
</evidence>
<name>A0ABX3I2I0_9BACI</name>
<evidence type="ECO:0000313" key="1">
    <source>
        <dbReference type="EMBL" id="OMI25980.1"/>
    </source>
</evidence>
<comment type="caution">
    <text evidence="1">The sequence shown here is derived from an EMBL/GenBank/DDBJ whole genome shotgun (WGS) entry which is preliminary data.</text>
</comment>
<protein>
    <submittedName>
        <fullName evidence="1">Uncharacterized protein</fullName>
    </submittedName>
</protein>